<proteinExistence type="predicted"/>
<keyword evidence="1" id="KW-0808">Transferase</keyword>
<organism evidence="1 2">
    <name type="scientific">Halosquirtibacter laminarini</name>
    <dbReference type="NCBI Taxonomy" id="3374600"/>
    <lineage>
        <taxon>Bacteria</taxon>
        <taxon>Pseudomonadati</taxon>
        <taxon>Bacteroidota</taxon>
        <taxon>Bacteroidia</taxon>
        <taxon>Marinilabiliales</taxon>
        <taxon>Prolixibacteraceae</taxon>
        <taxon>Halosquirtibacter</taxon>
    </lineage>
</organism>
<dbReference type="Proteomes" id="UP000826212">
    <property type="component" value="Chromosome"/>
</dbReference>
<evidence type="ECO:0000313" key="1">
    <source>
        <dbReference type="EMBL" id="QZE15516.1"/>
    </source>
</evidence>
<reference evidence="1" key="1">
    <citation type="submission" date="2021-08" db="EMBL/GenBank/DDBJ databases">
        <title>Novel anaerobic bacterium isolated from sea squirt in East Sea, Republic of Korea.</title>
        <authorList>
            <person name="Nguyen T.H."/>
            <person name="Li Z."/>
            <person name="Lee Y.-J."/>
            <person name="Ko J."/>
            <person name="Kim S.-G."/>
        </authorList>
    </citation>
    <scope>NUCLEOTIDE SEQUENCE</scope>
    <source>
        <strain evidence="1">KCTC 25031</strain>
    </source>
</reference>
<accession>A0AC61NIH1</accession>
<evidence type="ECO:0000313" key="2">
    <source>
        <dbReference type="Proteomes" id="UP000826212"/>
    </source>
</evidence>
<sequence>MFPIIDIFKKNQWHFITWSIVFFIFILASNNFGWKFALRSSLINTTGVMIITYTNIYLLLPRYLKPRGAFSFIYAILSLVMVILMMVLFCILHKHLLYPLIKDTFFHGAEFRPIYPAFSYMATYLITLFLSTSIFISFKGKEAQIKWEKILLEKKDIELKYLRGQINPHFLFNTLNNVYSQVYMKEEGAADNILRLSDMLRYIIDDCAANTVPLQKEIDYLNNFIDFQCLKSDKPLNIHFKTDIEDPDIQISPLLFIPIVENCFKHGKVTSSPDSFVSIYLLQKGNKIELNAKNSITPRGETISQRKGIGIKNLRKRLELIYTKRHLLNMNEAHDIFHVEMIIHLK</sequence>
<gene>
    <name evidence="1" type="ORF">K4L44_06705</name>
</gene>
<keyword evidence="1" id="KW-0418">Kinase</keyword>
<protein>
    <submittedName>
        <fullName evidence="1">Histidine kinase</fullName>
    </submittedName>
</protein>
<keyword evidence="2" id="KW-1185">Reference proteome</keyword>
<name>A0AC61NIH1_9BACT</name>
<dbReference type="EMBL" id="CP081303">
    <property type="protein sequence ID" value="QZE15516.1"/>
    <property type="molecule type" value="Genomic_DNA"/>
</dbReference>